<evidence type="ECO:0000256" key="10">
    <source>
        <dbReference type="RuleBase" id="RU000461"/>
    </source>
</evidence>
<dbReference type="STRING" id="93625.A0A409XPK7"/>
<evidence type="ECO:0008006" key="14">
    <source>
        <dbReference type="Google" id="ProtNLM"/>
    </source>
</evidence>
<keyword evidence="11" id="KW-0472">Membrane</keyword>
<evidence type="ECO:0000256" key="7">
    <source>
        <dbReference type="ARBA" id="ARBA00023004"/>
    </source>
</evidence>
<evidence type="ECO:0000313" key="13">
    <source>
        <dbReference type="Proteomes" id="UP000283269"/>
    </source>
</evidence>
<dbReference type="OrthoDB" id="2789670at2759"/>
<dbReference type="InterPro" id="IPR050364">
    <property type="entry name" value="Cytochrome_P450_fung"/>
</dbReference>
<feature type="transmembrane region" description="Helical" evidence="11">
    <location>
        <begin position="12"/>
        <end position="30"/>
    </location>
</feature>
<comment type="pathway">
    <text evidence="2">Secondary metabolite biosynthesis.</text>
</comment>
<feature type="transmembrane region" description="Helical" evidence="11">
    <location>
        <begin position="68"/>
        <end position="90"/>
    </location>
</feature>
<dbReference type="GO" id="GO:0016705">
    <property type="term" value="F:oxidoreductase activity, acting on paired donors, with incorporation or reduction of molecular oxygen"/>
    <property type="evidence" value="ECO:0007669"/>
    <property type="project" value="InterPro"/>
</dbReference>
<evidence type="ECO:0000256" key="11">
    <source>
        <dbReference type="SAM" id="Phobius"/>
    </source>
</evidence>
<evidence type="ECO:0000256" key="2">
    <source>
        <dbReference type="ARBA" id="ARBA00005179"/>
    </source>
</evidence>
<keyword evidence="13" id="KW-1185">Reference proteome</keyword>
<keyword evidence="5 9" id="KW-0479">Metal-binding</keyword>
<evidence type="ECO:0000256" key="4">
    <source>
        <dbReference type="ARBA" id="ARBA00022617"/>
    </source>
</evidence>
<keyword evidence="7 9" id="KW-0408">Iron</keyword>
<dbReference type="PROSITE" id="PS00086">
    <property type="entry name" value="CYTOCHROME_P450"/>
    <property type="match status" value="1"/>
</dbReference>
<dbReference type="GO" id="GO:0005506">
    <property type="term" value="F:iron ion binding"/>
    <property type="evidence" value="ECO:0007669"/>
    <property type="project" value="InterPro"/>
</dbReference>
<dbReference type="AlphaFoldDB" id="A0A409XPK7"/>
<evidence type="ECO:0000256" key="8">
    <source>
        <dbReference type="ARBA" id="ARBA00023033"/>
    </source>
</evidence>
<evidence type="ECO:0000256" key="3">
    <source>
        <dbReference type="ARBA" id="ARBA00010617"/>
    </source>
</evidence>
<dbReference type="Proteomes" id="UP000283269">
    <property type="component" value="Unassembled WGS sequence"/>
</dbReference>
<dbReference type="GO" id="GO:0020037">
    <property type="term" value="F:heme binding"/>
    <property type="evidence" value="ECO:0007669"/>
    <property type="project" value="InterPro"/>
</dbReference>
<dbReference type="PANTHER" id="PTHR46300:SF7">
    <property type="entry name" value="P450, PUTATIVE (EUROFUNG)-RELATED"/>
    <property type="match status" value="1"/>
</dbReference>
<dbReference type="GO" id="GO:0004497">
    <property type="term" value="F:monooxygenase activity"/>
    <property type="evidence" value="ECO:0007669"/>
    <property type="project" value="UniProtKB-KW"/>
</dbReference>
<dbReference type="InterPro" id="IPR001128">
    <property type="entry name" value="Cyt_P450"/>
</dbReference>
<accession>A0A409XPK7</accession>
<protein>
    <recommendedName>
        <fullName evidence="14">Cytochrome P450</fullName>
    </recommendedName>
</protein>
<reference evidence="12 13" key="1">
    <citation type="journal article" date="2018" name="Evol. Lett.">
        <title>Horizontal gene cluster transfer increased hallucinogenic mushroom diversity.</title>
        <authorList>
            <person name="Reynolds H.T."/>
            <person name="Vijayakumar V."/>
            <person name="Gluck-Thaler E."/>
            <person name="Korotkin H.B."/>
            <person name="Matheny P.B."/>
            <person name="Slot J.C."/>
        </authorList>
    </citation>
    <scope>NUCLEOTIDE SEQUENCE [LARGE SCALE GENOMIC DNA]</scope>
    <source>
        <strain evidence="12 13">2631</strain>
    </source>
</reference>
<dbReference type="PRINTS" id="PR00463">
    <property type="entry name" value="EP450I"/>
</dbReference>
<evidence type="ECO:0000256" key="1">
    <source>
        <dbReference type="ARBA" id="ARBA00001971"/>
    </source>
</evidence>
<dbReference type="PANTHER" id="PTHR46300">
    <property type="entry name" value="P450, PUTATIVE (EUROFUNG)-RELATED-RELATED"/>
    <property type="match status" value="1"/>
</dbReference>
<dbReference type="InterPro" id="IPR036396">
    <property type="entry name" value="Cyt_P450_sf"/>
</dbReference>
<dbReference type="Gene3D" id="1.10.630.10">
    <property type="entry name" value="Cytochrome P450"/>
    <property type="match status" value="1"/>
</dbReference>
<keyword evidence="6 10" id="KW-0560">Oxidoreductase</keyword>
<dbReference type="SUPFAM" id="SSF48264">
    <property type="entry name" value="Cytochrome P450"/>
    <property type="match status" value="1"/>
</dbReference>
<keyword evidence="4 9" id="KW-0349">Heme</keyword>
<name>A0A409XPK7_PSICY</name>
<keyword evidence="8 10" id="KW-0503">Monooxygenase</keyword>
<keyword evidence="11" id="KW-0812">Transmembrane</keyword>
<feature type="binding site" description="axial binding residue" evidence="9">
    <location>
        <position position="510"/>
    </location>
    <ligand>
        <name>heme</name>
        <dbReference type="ChEBI" id="CHEBI:30413"/>
    </ligand>
    <ligandPart>
        <name>Fe</name>
        <dbReference type="ChEBI" id="CHEBI:18248"/>
    </ligandPart>
</feature>
<dbReference type="InterPro" id="IPR002401">
    <property type="entry name" value="Cyt_P450_E_grp-I"/>
</dbReference>
<dbReference type="EMBL" id="NHYD01000994">
    <property type="protein sequence ID" value="PPQ92712.1"/>
    <property type="molecule type" value="Genomic_DNA"/>
</dbReference>
<gene>
    <name evidence="12" type="ORF">CVT25_014019</name>
</gene>
<evidence type="ECO:0000256" key="6">
    <source>
        <dbReference type="ARBA" id="ARBA00023002"/>
    </source>
</evidence>
<proteinExistence type="inferred from homology"/>
<dbReference type="InParanoid" id="A0A409XPK7"/>
<comment type="caution">
    <text evidence="12">The sequence shown here is derived from an EMBL/GenBank/DDBJ whole genome shotgun (WGS) entry which is preliminary data.</text>
</comment>
<keyword evidence="11" id="KW-1133">Transmembrane helix</keyword>
<comment type="similarity">
    <text evidence="3 10">Belongs to the cytochrome P450 family.</text>
</comment>
<dbReference type="CDD" id="cd11065">
    <property type="entry name" value="CYP64-like"/>
    <property type="match status" value="1"/>
</dbReference>
<dbReference type="Pfam" id="PF00067">
    <property type="entry name" value="p450"/>
    <property type="match status" value="1"/>
</dbReference>
<dbReference type="InterPro" id="IPR017972">
    <property type="entry name" value="Cyt_P450_CS"/>
</dbReference>
<sequence>MSTNLTQTSSFLFRFSYWHLILVITALNRVGRPHKKHQPITFPILDCIFFKHINPAFDEVCRPTSIPILTMVSSATLYSLCTLAVCIYLWQRRPRTSRLPPGPKGYPLFGNVWDIPHDHSWLTYAKWAKKYNSDVIHLNVFGAETIVLNSLKAATELLDKRSSNYSDRPRMIMANELMGWEWDFAHMPYTDRWRRHRRSFHQYFQPRNLSAYYPVQRKVTVTFLEQILQTPEHFSAHIRQHVGSIVLRAAYGYEVKTEDDFYIDLAHKAMQPLLLVVHAGANMVDFIPALKHIPAWFPGATFKKNAEIWARDTLKLRDIPFENLKKAIAEGTAEQSYACDNLEKLTVDGVIDPAEEEIIRNCAGIMYLAGSDTSASLVHSWLLAMAHYPEIQRKAQEEIDSIVENSRLPDFNDRSSLPYVEATLLETLRWAPITPLALPHRVMQEDEYEGYTIPAGATVTPNVWAILHCEEYYPEPFKFNPDRFVKGVNKGGLQPDPISTGAFGFGRRTCPGRYLALNSAWIAVASILSTYNVSKAIDNEGNVIEPLIEYEDGLVRYAYYTISSPFKSAHLPQKPP</sequence>
<evidence type="ECO:0000313" key="12">
    <source>
        <dbReference type="EMBL" id="PPQ92712.1"/>
    </source>
</evidence>
<evidence type="ECO:0000256" key="9">
    <source>
        <dbReference type="PIRSR" id="PIRSR602401-1"/>
    </source>
</evidence>
<organism evidence="12 13">
    <name type="scientific">Psilocybe cyanescens</name>
    <dbReference type="NCBI Taxonomy" id="93625"/>
    <lineage>
        <taxon>Eukaryota</taxon>
        <taxon>Fungi</taxon>
        <taxon>Dikarya</taxon>
        <taxon>Basidiomycota</taxon>
        <taxon>Agaricomycotina</taxon>
        <taxon>Agaricomycetes</taxon>
        <taxon>Agaricomycetidae</taxon>
        <taxon>Agaricales</taxon>
        <taxon>Agaricineae</taxon>
        <taxon>Strophariaceae</taxon>
        <taxon>Psilocybe</taxon>
    </lineage>
</organism>
<comment type="cofactor">
    <cofactor evidence="1 9">
        <name>heme</name>
        <dbReference type="ChEBI" id="CHEBI:30413"/>
    </cofactor>
</comment>
<evidence type="ECO:0000256" key="5">
    <source>
        <dbReference type="ARBA" id="ARBA00022723"/>
    </source>
</evidence>